<dbReference type="InterPro" id="IPR050194">
    <property type="entry name" value="Glycosyltransferase_grp1"/>
</dbReference>
<evidence type="ECO:0000259" key="2">
    <source>
        <dbReference type="Pfam" id="PF13439"/>
    </source>
</evidence>
<dbReference type="InterPro" id="IPR028098">
    <property type="entry name" value="Glyco_trans_4-like_N"/>
</dbReference>
<dbReference type="eggNOG" id="COG0438">
    <property type="taxonomic scope" value="Bacteria"/>
</dbReference>
<sequence>MMNVLIVTRSFVREVNSLLDYAAHVNFPAKFFVIIPEGTELDYPGGNNVSQRKIYFAHRMRAACYGPSLFKDILAFRPDILHLFEEFSGLIAFQSLLFNRILERKSQVLLYSAENLPRNMHALFRLTMCYVINRSDAALVCSHGVKPILQAEGYAKPIEVFPLGVDTSRFYKFPVESLKTQLKLDEKFVLGYVGRLLAIKGVFLLIEMMQHLPENAHLLMVGSGPEEFQLRHKAAVLHVDHRIHFVGSIPYKELPRYINCMDIGVVPSQTTPYWKEQFGRVLVEFMSCEVPVIGSNSGSIPEVIGDVGYIFQENSLQGLIRMIHFLMQQPAKTEELGKLSRKRVIKCYSQDIMCEQVINMYQRLSHNALLFTDG</sequence>
<dbReference type="Pfam" id="PF13439">
    <property type="entry name" value="Glyco_transf_4"/>
    <property type="match status" value="1"/>
</dbReference>
<reference evidence="3" key="1">
    <citation type="journal article" date="2015" name="PeerJ">
        <title>First genomic representation of candidate bacterial phylum KSB3 points to enhanced environmental sensing as a trigger of wastewater bulking.</title>
        <authorList>
            <person name="Sekiguchi Y."/>
            <person name="Ohashi A."/>
            <person name="Parks D.H."/>
            <person name="Yamauchi T."/>
            <person name="Tyson G.W."/>
            <person name="Hugenholtz P."/>
        </authorList>
    </citation>
    <scope>NUCLEOTIDE SEQUENCE [LARGE SCALE GENOMIC DNA]</scope>
</reference>
<proteinExistence type="predicted"/>
<dbReference type="CDD" id="cd03801">
    <property type="entry name" value="GT4_PimA-like"/>
    <property type="match status" value="1"/>
</dbReference>
<protein>
    <recommendedName>
        <fullName evidence="5">Glycosyl transferase group 1</fullName>
    </recommendedName>
</protein>
<dbReference type="GO" id="GO:0016757">
    <property type="term" value="F:glycosyltransferase activity"/>
    <property type="evidence" value="ECO:0007669"/>
    <property type="project" value="InterPro"/>
</dbReference>
<accession>A0A081BTS3</accession>
<keyword evidence="4" id="KW-1185">Reference proteome</keyword>
<feature type="domain" description="Glycosyl transferase family 1" evidence="1">
    <location>
        <begin position="182"/>
        <end position="342"/>
    </location>
</feature>
<dbReference type="Gene3D" id="3.40.50.2000">
    <property type="entry name" value="Glycogen Phosphorylase B"/>
    <property type="match status" value="2"/>
</dbReference>
<dbReference type="STRING" id="1499967.U27_02686"/>
<dbReference type="SUPFAM" id="SSF53756">
    <property type="entry name" value="UDP-Glycosyltransferase/glycogen phosphorylase"/>
    <property type="match status" value="1"/>
</dbReference>
<gene>
    <name evidence="3" type="ORF">U27_02686</name>
</gene>
<evidence type="ECO:0008006" key="5">
    <source>
        <dbReference type="Google" id="ProtNLM"/>
    </source>
</evidence>
<dbReference type="InterPro" id="IPR001296">
    <property type="entry name" value="Glyco_trans_1"/>
</dbReference>
<name>A0A081BTS3_VECG1</name>
<organism evidence="3">
    <name type="scientific">Vecturithrix granuli</name>
    <dbReference type="NCBI Taxonomy" id="1499967"/>
    <lineage>
        <taxon>Bacteria</taxon>
        <taxon>Candidatus Moduliflexota</taxon>
        <taxon>Candidatus Vecturitrichia</taxon>
        <taxon>Candidatus Vecturitrichales</taxon>
        <taxon>Candidatus Vecturitrichaceae</taxon>
        <taxon>Candidatus Vecturithrix</taxon>
    </lineage>
</organism>
<dbReference type="PANTHER" id="PTHR45947:SF3">
    <property type="entry name" value="SULFOQUINOVOSYL TRANSFERASE SQD2"/>
    <property type="match status" value="1"/>
</dbReference>
<dbReference type="AlphaFoldDB" id="A0A081BTS3"/>
<dbReference type="HOGENOM" id="CLU_009583_2_4_0"/>
<dbReference type="PANTHER" id="PTHR45947">
    <property type="entry name" value="SULFOQUINOVOSYL TRANSFERASE SQD2"/>
    <property type="match status" value="1"/>
</dbReference>
<evidence type="ECO:0000313" key="4">
    <source>
        <dbReference type="Proteomes" id="UP000030661"/>
    </source>
</evidence>
<dbReference type="EMBL" id="DF820464">
    <property type="protein sequence ID" value="GAK55728.1"/>
    <property type="molecule type" value="Genomic_DNA"/>
</dbReference>
<evidence type="ECO:0000313" key="3">
    <source>
        <dbReference type="EMBL" id="GAK55728.1"/>
    </source>
</evidence>
<evidence type="ECO:0000259" key="1">
    <source>
        <dbReference type="Pfam" id="PF00534"/>
    </source>
</evidence>
<feature type="domain" description="Glycosyltransferase subfamily 4-like N-terminal" evidence="2">
    <location>
        <begin position="61"/>
        <end position="169"/>
    </location>
</feature>
<dbReference type="Proteomes" id="UP000030661">
    <property type="component" value="Unassembled WGS sequence"/>
</dbReference>
<dbReference type="Pfam" id="PF00534">
    <property type="entry name" value="Glycos_transf_1"/>
    <property type="match status" value="1"/>
</dbReference>